<dbReference type="RefSeq" id="WP_147168021.1">
    <property type="nucleotide sequence ID" value="NZ_VOOR01000027.1"/>
</dbReference>
<evidence type="ECO:0000313" key="3">
    <source>
        <dbReference type="Proteomes" id="UP000321580"/>
    </source>
</evidence>
<dbReference type="AlphaFoldDB" id="A0A5C6RK52"/>
<keyword evidence="1" id="KW-0732">Signal</keyword>
<comment type="caution">
    <text evidence="2">The sequence shown here is derived from an EMBL/GenBank/DDBJ whole genome shotgun (WGS) entry which is preliminary data.</text>
</comment>
<dbReference type="EMBL" id="VOOR01000027">
    <property type="protein sequence ID" value="TXB62573.1"/>
    <property type="molecule type" value="Genomic_DNA"/>
</dbReference>
<accession>A0A5C6RK52</accession>
<dbReference type="Proteomes" id="UP000321580">
    <property type="component" value="Unassembled WGS sequence"/>
</dbReference>
<evidence type="ECO:0008006" key="4">
    <source>
        <dbReference type="Google" id="ProtNLM"/>
    </source>
</evidence>
<sequence length="309" mass="33784">MASKFNFTALALMLFTLAGAAQDAAFELDVEFRNQLIYTQIPSAGGTLQFLANTTGGAFVCESAMQEHALPSVADDNGNQFVKINEVLETGALPTLKRNSALVLPDGQANLEKDVHGMLGQSWFGQFCWNFDYRSEMLTCHAPALSPLEANTIPVDFKESASGNRISSLPRIFIEVDGMPIPVILDSGARMRPAKTAAAILGETGEEVIAASFIIESIFEQWEQLHPDWRVIEQADAELGNVRMIEVPQVTIAGQKAGPVWFCSRPDANYVQYYSRMCGSDVEGALGGNALQYFSVTIDYPNKLAKFEQ</sequence>
<name>A0A5C6RK52_9BACT</name>
<evidence type="ECO:0000256" key="1">
    <source>
        <dbReference type="SAM" id="SignalP"/>
    </source>
</evidence>
<feature type="chain" id="PRO_5022936525" description="Aspartyl protease" evidence="1">
    <location>
        <begin position="21"/>
        <end position="309"/>
    </location>
</feature>
<dbReference type="OrthoDB" id="2987847at2"/>
<reference evidence="2 3" key="1">
    <citation type="submission" date="2019-08" db="EMBL/GenBank/DDBJ databases">
        <title>Genome of Phaeodactylibacter luteus.</title>
        <authorList>
            <person name="Bowman J.P."/>
        </authorList>
    </citation>
    <scope>NUCLEOTIDE SEQUENCE [LARGE SCALE GENOMIC DNA]</scope>
    <source>
        <strain evidence="2 3">KCTC 42180</strain>
    </source>
</reference>
<evidence type="ECO:0000313" key="2">
    <source>
        <dbReference type="EMBL" id="TXB62573.1"/>
    </source>
</evidence>
<organism evidence="2 3">
    <name type="scientific">Phaeodactylibacter luteus</name>
    <dbReference type="NCBI Taxonomy" id="1564516"/>
    <lineage>
        <taxon>Bacteria</taxon>
        <taxon>Pseudomonadati</taxon>
        <taxon>Bacteroidota</taxon>
        <taxon>Saprospiria</taxon>
        <taxon>Saprospirales</taxon>
        <taxon>Haliscomenobacteraceae</taxon>
        <taxon>Phaeodactylibacter</taxon>
    </lineage>
</organism>
<keyword evidence="3" id="KW-1185">Reference proteome</keyword>
<feature type="signal peptide" evidence="1">
    <location>
        <begin position="1"/>
        <end position="20"/>
    </location>
</feature>
<gene>
    <name evidence="2" type="ORF">FRY97_13215</name>
</gene>
<protein>
    <recommendedName>
        <fullName evidence="4">Aspartyl protease</fullName>
    </recommendedName>
</protein>
<proteinExistence type="predicted"/>